<reference evidence="3 4" key="1">
    <citation type="submission" date="2016-11" db="EMBL/GenBank/DDBJ databases">
        <authorList>
            <person name="Jaros S."/>
            <person name="Januszkiewicz K."/>
            <person name="Wedrychowicz H."/>
        </authorList>
    </citation>
    <scope>NUCLEOTIDE SEQUENCE [LARGE SCALE GENOMIC DNA]</scope>
    <source>
        <strain evidence="3 4">DSM 26897</strain>
    </source>
</reference>
<organism evidence="3 4">
    <name type="scientific">Cnuella takakiae</name>
    <dbReference type="NCBI Taxonomy" id="1302690"/>
    <lineage>
        <taxon>Bacteria</taxon>
        <taxon>Pseudomonadati</taxon>
        <taxon>Bacteroidota</taxon>
        <taxon>Chitinophagia</taxon>
        <taxon>Chitinophagales</taxon>
        <taxon>Chitinophagaceae</taxon>
        <taxon>Cnuella</taxon>
    </lineage>
</organism>
<gene>
    <name evidence="3" type="ORF">SAMN05444008_11349</name>
</gene>
<evidence type="ECO:0000313" key="4">
    <source>
        <dbReference type="Proteomes" id="UP000184368"/>
    </source>
</evidence>
<dbReference type="EMBL" id="FQUO01000013">
    <property type="protein sequence ID" value="SHF86781.1"/>
    <property type="molecule type" value="Genomic_DNA"/>
</dbReference>
<keyword evidence="1" id="KW-0732">Signal</keyword>
<feature type="chain" id="PRO_5009910068" description="Rhodanese domain-containing protein" evidence="1">
    <location>
        <begin position="24"/>
        <end position="145"/>
    </location>
</feature>
<sequence>MIKNLKLLSLTLLMGTASLFAKAQNPINWTEQQLMEPATLAQTLAAKKDVPLIISMGPGALIPNSVDIGPGNEAENIAELKTLLASKKKSDKVVVYCGCCPFDRCPNVRPAIAALKEAGFTNYSLLNLKTNLKTDWIDKGYPTTK</sequence>
<keyword evidence="4" id="KW-1185">Reference proteome</keyword>
<dbReference type="InterPro" id="IPR001763">
    <property type="entry name" value="Rhodanese-like_dom"/>
</dbReference>
<evidence type="ECO:0000259" key="2">
    <source>
        <dbReference type="PROSITE" id="PS50206"/>
    </source>
</evidence>
<dbReference type="InterPro" id="IPR036873">
    <property type="entry name" value="Rhodanese-like_dom_sf"/>
</dbReference>
<evidence type="ECO:0000256" key="1">
    <source>
        <dbReference type="SAM" id="SignalP"/>
    </source>
</evidence>
<dbReference type="PROSITE" id="PS50206">
    <property type="entry name" value="RHODANESE_3"/>
    <property type="match status" value="1"/>
</dbReference>
<dbReference type="AlphaFoldDB" id="A0A1M5F6V1"/>
<protein>
    <recommendedName>
        <fullName evidence="2">Rhodanese domain-containing protein</fullName>
    </recommendedName>
</protein>
<dbReference type="STRING" id="1302690.BUE76_03005"/>
<dbReference type="SUPFAM" id="SSF52821">
    <property type="entry name" value="Rhodanese/Cell cycle control phosphatase"/>
    <property type="match status" value="1"/>
</dbReference>
<evidence type="ECO:0000313" key="3">
    <source>
        <dbReference type="EMBL" id="SHF86781.1"/>
    </source>
</evidence>
<dbReference type="Gene3D" id="3.40.250.10">
    <property type="entry name" value="Rhodanese-like domain"/>
    <property type="match status" value="1"/>
</dbReference>
<proteinExistence type="predicted"/>
<dbReference type="Proteomes" id="UP000184368">
    <property type="component" value="Unassembled WGS sequence"/>
</dbReference>
<feature type="signal peptide" evidence="1">
    <location>
        <begin position="1"/>
        <end position="23"/>
    </location>
</feature>
<accession>A0A1M5F6V1</accession>
<feature type="domain" description="Rhodanese" evidence="2">
    <location>
        <begin position="74"/>
        <end position="145"/>
    </location>
</feature>
<dbReference type="RefSeq" id="WP_218588210.1">
    <property type="nucleotide sequence ID" value="NZ_FQUO01000013.1"/>
</dbReference>
<name>A0A1M5F6V1_9BACT</name>